<feature type="region of interest" description="Disordered" evidence="1">
    <location>
        <begin position="1"/>
        <end position="105"/>
    </location>
</feature>
<protein>
    <submittedName>
        <fullName evidence="2">Uncharacterized protein</fullName>
    </submittedName>
</protein>
<feature type="compositionally biased region" description="Polar residues" evidence="1">
    <location>
        <begin position="35"/>
        <end position="51"/>
    </location>
</feature>
<comment type="caution">
    <text evidence="2">The sequence shown here is derived from an EMBL/GenBank/DDBJ whole genome shotgun (WGS) entry which is preliminary data.</text>
</comment>
<proteinExistence type="predicted"/>
<evidence type="ECO:0000313" key="2">
    <source>
        <dbReference type="EMBL" id="KAL3667864.1"/>
    </source>
</evidence>
<organism evidence="2 3">
    <name type="scientific">Phytophthora oleae</name>
    <dbReference type="NCBI Taxonomy" id="2107226"/>
    <lineage>
        <taxon>Eukaryota</taxon>
        <taxon>Sar</taxon>
        <taxon>Stramenopiles</taxon>
        <taxon>Oomycota</taxon>
        <taxon>Peronosporomycetes</taxon>
        <taxon>Peronosporales</taxon>
        <taxon>Peronosporaceae</taxon>
        <taxon>Phytophthora</taxon>
    </lineage>
</organism>
<dbReference type="AlphaFoldDB" id="A0ABD3FSB1"/>
<name>A0ABD3FSB1_9STRA</name>
<reference evidence="2 3" key="1">
    <citation type="submission" date="2024-09" db="EMBL/GenBank/DDBJ databases">
        <title>Genome sequencing and assembly of Phytophthora oleae, isolate VK10A, causative agent of rot of olive drupes.</title>
        <authorList>
            <person name="Conti Taguali S."/>
            <person name="Riolo M."/>
            <person name="La Spada F."/>
            <person name="Cacciola S.O."/>
            <person name="Dionisio G."/>
        </authorList>
    </citation>
    <scope>NUCLEOTIDE SEQUENCE [LARGE SCALE GENOMIC DNA]</scope>
    <source>
        <strain evidence="2 3">VK10A</strain>
    </source>
</reference>
<dbReference type="EMBL" id="JBIMZQ010000013">
    <property type="protein sequence ID" value="KAL3667864.1"/>
    <property type="molecule type" value="Genomic_DNA"/>
</dbReference>
<sequence length="142" mass="15763">REATDESVAGPAGAYDRSDQKRPRRQGSLAAVAPQTPTSFQSGDTYATSPGTGYAPDGDGGQGYAPRGSDDPHAHRAARREDEEDDNLPNLDSPPEWKESMAGLRQDIEGLQAARRHTQDQCGRYFDELDRLEQRFDWWTLL</sequence>
<gene>
    <name evidence="2" type="ORF">V7S43_007414</name>
</gene>
<keyword evidence="3" id="KW-1185">Reference proteome</keyword>
<evidence type="ECO:0000256" key="1">
    <source>
        <dbReference type="SAM" id="MobiDB-lite"/>
    </source>
</evidence>
<dbReference type="Proteomes" id="UP001632037">
    <property type="component" value="Unassembled WGS sequence"/>
</dbReference>
<feature type="non-terminal residue" evidence="2">
    <location>
        <position position="1"/>
    </location>
</feature>
<evidence type="ECO:0000313" key="3">
    <source>
        <dbReference type="Proteomes" id="UP001632037"/>
    </source>
</evidence>
<accession>A0ABD3FSB1</accession>